<feature type="region of interest" description="Disordered" evidence="1">
    <location>
        <begin position="73"/>
        <end position="92"/>
    </location>
</feature>
<evidence type="ECO:0000313" key="2">
    <source>
        <dbReference type="EMBL" id="GES76517.1"/>
    </source>
</evidence>
<proteinExistence type="predicted"/>
<evidence type="ECO:0000313" key="3">
    <source>
        <dbReference type="Proteomes" id="UP000615446"/>
    </source>
</evidence>
<dbReference type="AlphaFoldDB" id="A0A8H3L052"/>
<dbReference type="EMBL" id="BLAL01000021">
    <property type="protein sequence ID" value="GES76517.1"/>
    <property type="molecule type" value="Genomic_DNA"/>
</dbReference>
<protein>
    <submittedName>
        <fullName evidence="2">Uncharacterized protein</fullName>
    </submittedName>
</protein>
<accession>A0A8H3L052</accession>
<comment type="caution">
    <text evidence="2">The sequence shown here is derived from an EMBL/GenBank/DDBJ whole genome shotgun (WGS) entry which is preliminary data.</text>
</comment>
<gene>
    <name evidence="2" type="ORF">RCL2_000391700</name>
</gene>
<reference evidence="2" key="1">
    <citation type="submission" date="2019-10" db="EMBL/GenBank/DDBJ databases">
        <title>Conservation and host-specific expression of non-tandemly repeated heterogenous ribosome RNA gene in arbuscular mycorrhizal fungi.</title>
        <authorList>
            <person name="Maeda T."/>
            <person name="Kobayashi Y."/>
            <person name="Nakagawa T."/>
            <person name="Ezawa T."/>
            <person name="Yamaguchi K."/>
            <person name="Bino T."/>
            <person name="Nishimoto Y."/>
            <person name="Shigenobu S."/>
            <person name="Kawaguchi M."/>
        </authorList>
    </citation>
    <scope>NUCLEOTIDE SEQUENCE</scope>
    <source>
        <strain evidence="2">HR1</strain>
    </source>
</reference>
<dbReference type="Proteomes" id="UP000615446">
    <property type="component" value="Unassembled WGS sequence"/>
</dbReference>
<organism evidence="2 3">
    <name type="scientific">Rhizophagus clarus</name>
    <dbReference type="NCBI Taxonomy" id="94130"/>
    <lineage>
        <taxon>Eukaryota</taxon>
        <taxon>Fungi</taxon>
        <taxon>Fungi incertae sedis</taxon>
        <taxon>Mucoromycota</taxon>
        <taxon>Glomeromycotina</taxon>
        <taxon>Glomeromycetes</taxon>
        <taxon>Glomerales</taxon>
        <taxon>Glomeraceae</taxon>
        <taxon>Rhizophagus</taxon>
    </lineage>
</organism>
<name>A0A8H3L052_9GLOM</name>
<evidence type="ECO:0000256" key="1">
    <source>
        <dbReference type="SAM" id="MobiDB-lite"/>
    </source>
</evidence>
<sequence length="132" mass="14787">MIISTRQNSYTVYGISQNPDAKILQYANDETVVLFSQGFIILVLLSVGSVTDGNPVEKREAVPEAGYYKRDPSAVADSHDYKREAQDDDDGTVLTINLKDELSKNHLNIKNYKEEKPSTKLGFIHPEEEAEP</sequence>
<feature type="compositionally biased region" description="Basic and acidic residues" evidence="1">
    <location>
        <begin position="73"/>
        <end position="85"/>
    </location>
</feature>